<dbReference type="Pfam" id="PF06580">
    <property type="entry name" value="His_kinase"/>
    <property type="match status" value="1"/>
</dbReference>
<gene>
    <name evidence="11" type="ORF">MJB10_17255</name>
</gene>
<dbReference type="SUPFAM" id="SSF55874">
    <property type="entry name" value="ATPase domain of HSP90 chaperone/DNA topoisomerase II/histidine kinase"/>
    <property type="match status" value="1"/>
</dbReference>
<keyword evidence="7 9" id="KW-1133">Transmembrane helix</keyword>
<organism evidence="11 12">
    <name type="scientific">Paenibacillus roseopurpureus</name>
    <dbReference type="NCBI Taxonomy" id="2918901"/>
    <lineage>
        <taxon>Bacteria</taxon>
        <taxon>Bacillati</taxon>
        <taxon>Bacillota</taxon>
        <taxon>Bacilli</taxon>
        <taxon>Bacillales</taxon>
        <taxon>Paenibacillaceae</taxon>
        <taxon>Paenibacillus</taxon>
    </lineage>
</organism>
<accession>A0AA96RJ27</accession>
<dbReference type="SMART" id="SM00304">
    <property type="entry name" value="HAMP"/>
    <property type="match status" value="1"/>
</dbReference>
<keyword evidence="6 11" id="KW-0418">Kinase</keyword>
<evidence type="ECO:0000313" key="12">
    <source>
        <dbReference type="Proteomes" id="UP001304650"/>
    </source>
</evidence>
<dbReference type="SUPFAM" id="SSF158472">
    <property type="entry name" value="HAMP domain-like"/>
    <property type="match status" value="1"/>
</dbReference>
<protein>
    <submittedName>
        <fullName evidence="11">Sensor histidine kinase</fullName>
        <ecNumber evidence="11">2.7.13.3</ecNumber>
    </submittedName>
</protein>
<name>A0AA96RJ27_9BACL</name>
<dbReference type="RefSeq" id="WP_314796651.1">
    <property type="nucleotide sequence ID" value="NZ_CP130319.1"/>
</dbReference>
<keyword evidence="3" id="KW-0597">Phosphoprotein</keyword>
<proteinExistence type="predicted"/>
<evidence type="ECO:0000256" key="6">
    <source>
        <dbReference type="ARBA" id="ARBA00022777"/>
    </source>
</evidence>
<dbReference type="CDD" id="cd12912">
    <property type="entry name" value="PDC2_MCP_like"/>
    <property type="match status" value="1"/>
</dbReference>
<evidence type="ECO:0000256" key="1">
    <source>
        <dbReference type="ARBA" id="ARBA00004651"/>
    </source>
</evidence>
<dbReference type="PANTHER" id="PTHR34220:SF7">
    <property type="entry name" value="SENSOR HISTIDINE KINASE YPDA"/>
    <property type="match status" value="1"/>
</dbReference>
<keyword evidence="4 11" id="KW-0808">Transferase</keyword>
<reference evidence="11" key="1">
    <citation type="submission" date="2022-02" db="EMBL/GenBank/DDBJ databases">
        <title>Paenibacillus sp. MBLB1832 Whole Genome Shotgun Sequencing.</title>
        <authorList>
            <person name="Hwang C.Y."/>
            <person name="Cho E.-S."/>
            <person name="Seo M.-J."/>
        </authorList>
    </citation>
    <scope>NUCLEOTIDE SEQUENCE</scope>
    <source>
        <strain evidence="11">MBLB1832</strain>
    </source>
</reference>
<dbReference type="InterPro" id="IPR003660">
    <property type="entry name" value="HAMP_dom"/>
</dbReference>
<evidence type="ECO:0000313" key="11">
    <source>
        <dbReference type="EMBL" id="WNR42859.1"/>
    </source>
</evidence>
<feature type="transmembrane region" description="Helical" evidence="9">
    <location>
        <begin position="16"/>
        <end position="36"/>
    </location>
</feature>
<dbReference type="Gene3D" id="3.30.565.10">
    <property type="entry name" value="Histidine kinase-like ATPase, C-terminal domain"/>
    <property type="match status" value="1"/>
</dbReference>
<dbReference type="Gene3D" id="3.30.450.20">
    <property type="entry name" value="PAS domain"/>
    <property type="match status" value="2"/>
</dbReference>
<keyword evidence="2" id="KW-1003">Cell membrane</keyword>
<comment type="subcellular location">
    <subcellularLocation>
        <location evidence="1">Cell membrane</location>
        <topology evidence="1">Multi-pass membrane protein</topology>
    </subcellularLocation>
</comment>
<dbReference type="Pfam" id="PF02518">
    <property type="entry name" value="HATPase_c"/>
    <property type="match status" value="1"/>
</dbReference>
<evidence type="ECO:0000259" key="10">
    <source>
        <dbReference type="PROSITE" id="PS50885"/>
    </source>
</evidence>
<dbReference type="Gene3D" id="6.10.340.10">
    <property type="match status" value="1"/>
</dbReference>
<keyword evidence="12" id="KW-1185">Reference proteome</keyword>
<keyword evidence="8 9" id="KW-0472">Membrane</keyword>
<dbReference type="Pfam" id="PF02743">
    <property type="entry name" value="dCache_1"/>
    <property type="match status" value="1"/>
</dbReference>
<dbReference type="EMBL" id="CP130319">
    <property type="protein sequence ID" value="WNR42859.1"/>
    <property type="molecule type" value="Genomic_DNA"/>
</dbReference>
<dbReference type="GO" id="GO:0000155">
    <property type="term" value="F:phosphorelay sensor kinase activity"/>
    <property type="evidence" value="ECO:0007669"/>
    <property type="project" value="InterPro"/>
</dbReference>
<dbReference type="CDD" id="cd06225">
    <property type="entry name" value="HAMP"/>
    <property type="match status" value="1"/>
</dbReference>
<dbReference type="GO" id="GO:0005886">
    <property type="term" value="C:plasma membrane"/>
    <property type="evidence" value="ECO:0007669"/>
    <property type="project" value="UniProtKB-SubCell"/>
</dbReference>
<evidence type="ECO:0000256" key="3">
    <source>
        <dbReference type="ARBA" id="ARBA00022553"/>
    </source>
</evidence>
<dbReference type="EC" id="2.7.13.3" evidence="11"/>
<evidence type="ECO:0000256" key="7">
    <source>
        <dbReference type="ARBA" id="ARBA00022989"/>
    </source>
</evidence>
<dbReference type="InterPro" id="IPR010559">
    <property type="entry name" value="Sig_transdc_His_kin_internal"/>
</dbReference>
<dbReference type="Proteomes" id="UP001304650">
    <property type="component" value="Chromosome"/>
</dbReference>
<evidence type="ECO:0000256" key="5">
    <source>
        <dbReference type="ARBA" id="ARBA00022692"/>
    </source>
</evidence>
<dbReference type="InterPro" id="IPR033479">
    <property type="entry name" value="dCache_1"/>
</dbReference>
<evidence type="ECO:0000256" key="4">
    <source>
        <dbReference type="ARBA" id="ARBA00022679"/>
    </source>
</evidence>
<evidence type="ECO:0000256" key="9">
    <source>
        <dbReference type="SAM" id="Phobius"/>
    </source>
</evidence>
<dbReference type="PROSITE" id="PS50885">
    <property type="entry name" value="HAMP"/>
    <property type="match status" value="1"/>
</dbReference>
<dbReference type="InterPro" id="IPR036890">
    <property type="entry name" value="HATPase_C_sf"/>
</dbReference>
<evidence type="ECO:0000256" key="2">
    <source>
        <dbReference type="ARBA" id="ARBA00022475"/>
    </source>
</evidence>
<dbReference type="Pfam" id="PF00672">
    <property type="entry name" value="HAMP"/>
    <property type="match status" value="1"/>
</dbReference>
<dbReference type="InterPro" id="IPR003594">
    <property type="entry name" value="HATPase_dom"/>
</dbReference>
<feature type="transmembrane region" description="Helical" evidence="9">
    <location>
        <begin position="298"/>
        <end position="317"/>
    </location>
</feature>
<dbReference type="InterPro" id="IPR050640">
    <property type="entry name" value="Bact_2-comp_sensor_kinase"/>
</dbReference>
<feature type="transmembrane region" description="Helical" evidence="9">
    <location>
        <begin position="265"/>
        <end position="286"/>
    </location>
</feature>
<evidence type="ECO:0000256" key="8">
    <source>
        <dbReference type="ARBA" id="ARBA00023136"/>
    </source>
</evidence>
<dbReference type="KEGG" id="proo:MJB10_17255"/>
<sequence length="607" mass="69007">MTIRAWYLNLSIRRKMYVANVIFIPLLILIVVFSRISSDSVIKNKISSSIQSLDLITKSMVPLVEHDEELSRTIVSNSQVQDFLKNYAQMDANERYRQQMVIGSLFDNLVSKGTNISSIELYGLDQSIVTSRNITVDANRNFIRSDFFKSLKLEYGKVLWVYQPNEESNPGQASIYALREIYDYMTGELFGYIKLNIKESIIASLYADVKIGDTGHLFVVNQTGTIVSSSDRLELSHSIAQTEEFNWLQANNRQGKVFKKNGQKYLIISSPMTYLSWYVIGTVPYHDFIRDTNGLSNQILWIGLLGLLFQILISSFISRSITTPILKLNRSMLETGLGNFKNQLHVGSRDEIGRIALTYNTMVGRISELIDEVYAKQREKRDLELHLLQSQIKPHFLYNTLESICSLIQLKQESQAIVMLKSLSMFYKTVLNKGKEVISIREEIEIVHYYLTILQIRYKGKFEVIMEIDEAIMDFSILKLSLQPLVENAIYHGIRNKRGPGLITIRGSMIDNKVKISVIDDANGFNPEEISKILTQESTTMNTLKGFGLPNVNERIQLFCGTEFGLYLSNEPAGGARVDILLPKLLVSSNQLISRGEVNDPYTSGGR</sequence>
<feature type="domain" description="HAMP" evidence="10">
    <location>
        <begin position="319"/>
        <end position="371"/>
    </location>
</feature>
<keyword evidence="5 9" id="KW-0812">Transmembrane</keyword>
<dbReference type="PANTHER" id="PTHR34220">
    <property type="entry name" value="SENSOR HISTIDINE KINASE YPDA"/>
    <property type="match status" value="1"/>
</dbReference>
<dbReference type="SMART" id="SM00387">
    <property type="entry name" value="HATPase_c"/>
    <property type="match status" value="1"/>
</dbReference>
<dbReference type="AlphaFoldDB" id="A0AA96RJ27"/>